<evidence type="ECO:0000256" key="7">
    <source>
        <dbReference type="ARBA" id="ARBA00022917"/>
    </source>
</evidence>
<dbReference type="PANTHER" id="PTHR43450">
    <property type="entry name" value="ASPARTYL-TRNA SYNTHETASE"/>
    <property type="match status" value="1"/>
</dbReference>
<dbReference type="GO" id="GO:0005524">
    <property type="term" value="F:ATP binding"/>
    <property type="evidence" value="ECO:0007669"/>
    <property type="project" value="UniProtKB-KW"/>
</dbReference>
<organism evidence="10">
    <name type="scientific">mine drainage metagenome</name>
    <dbReference type="NCBI Taxonomy" id="410659"/>
    <lineage>
        <taxon>unclassified sequences</taxon>
        <taxon>metagenomes</taxon>
        <taxon>ecological metagenomes</taxon>
    </lineage>
</organism>
<comment type="caution">
    <text evidence="10">The sequence shown here is derived from an EMBL/GenBank/DDBJ whole genome shotgun (WGS) entry which is preliminary data.</text>
</comment>
<keyword evidence="5" id="KW-0547">Nucleotide-binding</keyword>
<dbReference type="SUPFAM" id="SSF55681">
    <property type="entry name" value="Class II aaRS and biotin synthetases"/>
    <property type="match status" value="1"/>
</dbReference>
<keyword evidence="3" id="KW-0963">Cytoplasm</keyword>
<protein>
    <submittedName>
        <fullName evidence="10">Aspartyl/asparaginyl-tRNA synthetase</fullName>
    </submittedName>
</protein>
<reference evidence="10" key="1">
    <citation type="submission" date="2013-08" db="EMBL/GenBank/DDBJ databases">
        <authorList>
            <person name="Mendez C."/>
            <person name="Richter M."/>
            <person name="Ferrer M."/>
            <person name="Sanchez J."/>
        </authorList>
    </citation>
    <scope>NUCLEOTIDE SEQUENCE</scope>
</reference>
<comment type="similarity">
    <text evidence="2">Belongs to the class-II aminoacyl-tRNA synthetase family. Type 2 subfamily.</text>
</comment>
<evidence type="ECO:0000313" key="10">
    <source>
        <dbReference type="EMBL" id="EQD40464.1"/>
    </source>
</evidence>
<keyword evidence="4" id="KW-0436">Ligase</keyword>
<dbReference type="GO" id="GO:0003723">
    <property type="term" value="F:RNA binding"/>
    <property type="evidence" value="ECO:0007669"/>
    <property type="project" value="TreeGrafter"/>
</dbReference>
<dbReference type="InterPro" id="IPR004523">
    <property type="entry name" value="Asp-tRNA_synthase_2"/>
</dbReference>
<dbReference type="Gene3D" id="3.30.930.10">
    <property type="entry name" value="Bira Bifunctional Protein, Domain 2"/>
    <property type="match status" value="1"/>
</dbReference>
<keyword evidence="7" id="KW-0648">Protein biosynthesis</keyword>
<evidence type="ECO:0000256" key="6">
    <source>
        <dbReference type="ARBA" id="ARBA00022840"/>
    </source>
</evidence>
<dbReference type="PANTHER" id="PTHR43450:SF1">
    <property type="entry name" value="ASPARTATE--TRNA LIGASE, CYTOPLASMIC"/>
    <property type="match status" value="1"/>
</dbReference>
<reference evidence="10" key="2">
    <citation type="journal article" date="2014" name="ISME J.">
        <title>Microbial stratification in low pH oxic and suboxic macroscopic growths along an acid mine drainage.</title>
        <authorList>
            <person name="Mendez-Garcia C."/>
            <person name="Mesa V."/>
            <person name="Sprenger R.R."/>
            <person name="Richter M."/>
            <person name="Diez M.S."/>
            <person name="Solano J."/>
            <person name="Bargiela R."/>
            <person name="Golyshina O.V."/>
            <person name="Manteca A."/>
            <person name="Ramos J.L."/>
            <person name="Gallego J.R."/>
            <person name="Llorente I."/>
            <person name="Martins Dos Santos V.A."/>
            <person name="Jensen O.N."/>
            <person name="Pelaez A.I."/>
            <person name="Sanchez J."/>
            <person name="Ferrer M."/>
        </authorList>
    </citation>
    <scope>NUCLEOTIDE SEQUENCE</scope>
</reference>
<evidence type="ECO:0000256" key="1">
    <source>
        <dbReference type="ARBA" id="ARBA00004496"/>
    </source>
</evidence>
<feature type="domain" description="Aminoacyl-transfer RNA synthetases class-II family profile" evidence="9">
    <location>
        <begin position="1"/>
        <end position="135"/>
    </location>
</feature>
<evidence type="ECO:0000256" key="2">
    <source>
        <dbReference type="ARBA" id="ARBA00005312"/>
    </source>
</evidence>
<dbReference type="GO" id="GO:0005829">
    <property type="term" value="C:cytosol"/>
    <property type="evidence" value="ECO:0007669"/>
    <property type="project" value="TreeGrafter"/>
</dbReference>
<dbReference type="InterPro" id="IPR004364">
    <property type="entry name" value="Aa-tRNA-synt_II"/>
</dbReference>
<name>T1AHI1_9ZZZZ</name>
<dbReference type="PROSITE" id="PS50862">
    <property type="entry name" value="AA_TRNA_LIGASE_II"/>
    <property type="match status" value="1"/>
</dbReference>
<comment type="subcellular location">
    <subcellularLocation>
        <location evidence="1">Cytoplasm</location>
    </subcellularLocation>
</comment>
<dbReference type="Pfam" id="PF00152">
    <property type="entry name" value="tRNA-synt_2"/>
    <property type="match status" value="1"/>
</dbReference>
<evidence type="ECO:0000256" key="5">
    <source>
        <dbReference type="ARBA" id="ARBA00022741"/>
    </source>
</evidence>
<proteinExistence type="inferred from homology"/>
<evidence type="ECO:0000256" key="8">
    <source>
        <dbReference type="ARBA" id="ARBA00023146"/>
    </source>
</evidence>
<dbReference type="GO" id="GO:0004815">
    <property type="term" value="F:aspartate-tRNA ligase activity"/>
    <property type="evidence" value="ECO:0007669"/>
    <property type="project" value="InterPro"/>
</dbReference>
<evidence type="ECO:0000259" key="9">
    <source>
        <dbReference type="PROSITE" id="PS50862"/>
    </source>
</evidence>
<dbReference type="InterPro" id="IPR006195">
    <property type="entry name" value="aa-tRNA-synth_II"/>
</dbReference>
<gene>
    <name evidence="10" type="ORF">B2A_11021</name>
</gene>
<dbReference type="AlphaFoldDB" id="T1AHI1"/>
<evidence type="ECO:0000256" key="4">
    <source>
        <dbReference type="ARBA" id="ARBA00022598"/>
    </source>
</evidence>
<keyword evidence="6" id="KW-0067">ATP-binding</keyword>
<dbReference type="PRINTS" id="PR01042">
    <property type="entry name" value="TRNASYNTHASP"/>
</dbReference>
<sequence>MEFGEDFNREQEDALCKLLGDLVLVKEYPRSVRAFYSMPNDKDKLVCNSFDMLYKGLEVSSGAQRIHIPEILVQSIKDHGLDPSNFDFYINAFRQGAPPHAGWSLGLERLTMKLTGMQNIRECCLFPRDRVRLKP</sequence>
<dbReference type="GO" id="GO:0006422">
    <property type="term" value="P:aspartyl-tRNA aminoacylation"/>
    <property type="evidence" value="ECO:0007669"/>
    <property type="project" value="InterPro"/>
</dbReference>
<dbReference type="EMBL" id="AUZZ01007945">
    <property type="protein sequence ID" value="EQD40464.1"/>
    <property type="molecule type" value="Genomic_DNA"/>
</dbReference>
<dbReference type="InterPro" id="IPR002312">
    <property type="entry name" value="Asp/Asn-tRNA-synth_IIb"/>
</dbReference>
<dbReference type="InterPro" id="IPR045864">
    <property type="entry name" value="aa-tRNA-synth_II/BPL/LPL"/>
</dbReference>
<accession>T1AHI1</accession>
<evidence type="ECO:0000256" key="3">
    <source>
        <dbReference type="ARBA" id="ARBA00022490"/>
    </source>
</evidence>
<dbReference type="GO" id="GO:0017101">
    <property type="term" value="C:aminoacyl-tRNA synthetase multienzyme complex"/>
    <property type="evidence" value="ECO:0007669"/>
    <property type="project" value="TreeGrafter"/>
</dbReference>
<keyword evidence="8 10" id="KW-0030">Aminoacyl-tRNA synthetase</keyword>